<accession>A0A242MUZ7</accession>
<protein>
    <submittedName>
        <fullName evidence="1">Uncharacterized protein</fullName>
    </submittedName>
</protein>
<comment type="caution">
    <text evidence="1">The sequence shown here is derived from an EMBL/GenBank/DDBJ whole genome shotgun (WGS) entry which is preliminary data.</text>
</comment>
<dbReference type="Proteomes" id="UP000194546">
    <property type="component" value="Unassembled WGS sequence"/>
</dbReference>
<proteinExistence type="predicted"/>
<organism evidence="1 2">
    <name type="scientific">Caballeronia sordidicola</name>
    <name type="common">Burkholderia sordidicola</name>
    <dbReference type="NCBI Taxonomy" id="196367"/>
    <lineage>
        <taxon>Bacteria</taxon>
        <taxon>Pseudomonadati</taxon>
        <taxon>Pseudomonadota</taxon>
        <taxon>Betaproteobacteria</taxon>
        <taxon>Burkholderiales</taxon>
        <taxon>Burkholderiaceae</taxon>
        <taxon>Caballeronia</taxon>
    </lineage>
</organism>
<evidence type="ECO:0000313" key="1">
    <source>
        <dbReference type="EMBL" id="OTP75260.1"/>
    </source>
</evidence>
<evidence type="ECO:0000313" key="2">
    <source>
        <dbReference type="Proteomes" id="UP000194546"/>
    </source>
</evidence>
<gene>
    <name evidence="1" type="ORF">PAMC26510_15065</name>
</gene>
<reference evidence="1 2" key="1">
    <citation type="submission" date="2017-03" db="EMBL/GenBank/DDBJ databases">
        <title>Genome analysis of strain PAMC 26510.</title>
        <authorList>
            <person name="Oh H.-M."/>
            <person name="Yang J.-A."/>
        </authorList>
    </citation>
    <scope>NUCLEOTIDE SEQUENCE [LARGE SCALE GENOMIC DNA]</scope>
    <source>
        <strain evidence="1 2">PAMC 26510</strain>
    </source>
</reference>
<dbReference type="EMBL" id="NBTY01000075">
    <property type="protein sequence ID" value="OTP75260.1"/>
    <property type="molecule type" value="Genomic_DNA"/>
</dbReference>
<name>A0A242MUZ7_CABSO</name>
<sequence>MPRAAFNSVNDKAVMTDAFGHDSFFSACVLSAIVSKGVEQRDFVRFYIAVVERQCAREIPAG</sequence>
<dbReference type="AlphaFoldDB" id="A0A242MUZ7"/>